<evidence type="ECO:0000256" key="1">
    <source>
        <dbReference type="ARBA" id="ARBA00022741"/>
    </source>
</evidence>
<dbReference type="PANTHER" id="PTHR12131">
    <property type="entry name" value="ATP-DEPENDENT RNA AND DNA HELICASE"/>
    <property type="match status" value="1"/>
</dbReference>
<dbReference type="GO" id="GO:0003676">
    <property type="term" value="F:nucleic acid binding"/>
    <property type="evidence" value="ECO:0007669"/>
    <property type="project" value="InterPro"/>
</dbReference>
<dbReference type="Pfam" id="PF08148">
    <property type="entry name" value="DSHCT"/>
    <property type="match status" value="1"/>
</dbReference>
<dbReference type="Gene3D" id="1.10.3380.30">
    <property type="match status" value="1"/>
</dbReference>
<evidence type="ECO:0000313" key="9">
    <source>
        <dbReference type="Proteomes" id="UP000297447"/>
    </source>
</evidence>
<evidence type="ECO:0000256" key="5">
    <source>
        <dbReference type="SAM" id="MobiDB-lite"/>
    </source>
</evidence>
<comment type="caution">
    <text evidence="8">The sequence shown here is derived from an EMBL/GenBank/DDBJ whole genome shotgun (WGS) entry which is preliminary data.</text>
</comment>
<dbReference type="Proteomes" id="UP000297447">
    <property type="component" value="Unassembled WGS sequence"/>
</dbReference>
<keyword evidence="1" id="KW-0547">Nucleotide-binding</keyword>
<keyword evidence="4" id="KW-0067">ATP-binding</keyword>
<evidence type="ECO:0000256" key="2">
    <source>
        <dbReference type="ARBA" id="ARBA00022801"/>
    </source>
</evidence>
<evidence type="ECO:0000256" key="4">
    <source>
        <dbReference type="ARBA" id="ARBA00022840"/>
    </source>
</evidence>
<feature type="region of interest" description="Disordered" evidence="5">
    <location>
        <begin position="248"/>
        <end position="292"/>
    </location>
</feature>
<proteinExistence type="predicted"/>
<dbReference type="GO" id="GO:0005524">
    <property type="term" value="F:ATP binding"/>
    <property type="evidence" value="ECO:0007669"/>
    <property type="project" value="UniProtKB-KW"/>
</dbReference>
<dbReference type="InterPro" id="IPR011545">
    <property type="entry name" value="DEAD/DEAH_box_helicase_dom"/>
</dbReference>
<dbReference type="InterPro" id="IPR001650">
    <property type="entry name" value="Helicase_C-like"/>
</dbReference>
<dbReference type="RefSeq" id="WP_134518973.1">
    <property type="nucleotide sequence ID" value="NZ_SOHE01000036.1"/>
</dbReference>
<dbReference type="Pfam" id="PF00271">
    <property type="entry name" value="Helicase_C"/>
    <property type="match status" value="1"/>
</dbReference>
<dbReference type="OrthoDB" id="3229913at2"/>
<dbReference type="AlphaFoldDB" id="A0A4V3IRE8"/>
<evidence type="ECO:0000256" key="3">
    <source>
        <dbReference type="ARBA" id="ARBA00022806"/>
    </source>
</evidence>
<dbReference type="GO" id="GO:0016787">
    <property type="term" value="F:hydrolase activity"/>
    <property type="evidence" value="ECO:0007669"/>
    <property type="project" value="UniProtKB-KW"/>
</dbReference>
<evidence type="ECO:0000259" key="6">
    <source>
        <dbReference type="PROSITE" id="PS51192"/>
    </source>
</evidence>
<keyword evidence="9" id="KW-1185">Reference proteome</keyword>
<dbReference type="InterPro" id="IPR014001">
    <property type="entry name" value="Helicase_ATP-bd"/>
</dbReference>
<evidence type="ECO:0000259" key="7">
    <source>
        <dbReference type="PROSITE" id="PS51194"/>
    </source>
</evidence>
<gene>
    <name evidence="8" type="ORF">E3T55_07595</name>
</gene>
<reference evidence="8 9" key="1">
    <citation type="submission" date="2019-03" db="EMBL/GenBank/DDBJ databases">
        <title>Genomics of glacier-inhabiting Cryobacterium strains.</title>
        <authorList>
            <person name="Liu Q."/>
            <person name="Xin Y.-H."/>
        </authorList>
    </citation>
    <scope>NUCLEOTIDE SEQUENCE [LARGE SCALE GENOMIC DNA]</scope>
    <source>
        <strain evidence="8 9">Hh14</strain>
    </source>
</reference>
<dbReference type="PROSITE" id="PS51192">
    <property type="entry name" value="HELICASE_ATP_BIND_1"/>
    <property type="match status" value="1"/>
</dbReference>
<keyword evidence="2" id="KW-0378">Hydrolase</keyword>
<dbReference type="SMART" id="SM00487">
    <property type="entry name" value="DEXDc"/>
    <property type="match status" value="1"/>
</dbReference>
<dbReference type="PANTHER" id="PTHR12131:SF1">
    <property type="entry name" value="ATP-DEPENDENT RNA HELICASE SUPV3L1, MITOCHONDRIAL-RELATED"/>
    <property type="match status" value="1"/>
</dbReference>
<dbReference type="InterPro" id="IPR027417">
    <property type="entry name" value="P-loop_NTPase"/>
</dbReference>
<protein>
    <submittedName>
        <fullName evidence="8">DEAD/DEAH box helicase</fullName>
    </submittedName>
</protein>
<accession>A0A4V3IRE8</accession>
<dbReference type="SMART" id="SM00490">
    <property type="entry name" value="HELICc"/>
    <property type="match status" value="1"/>
</dbReference>
<feature type="domain" description="Helicase C-terminal" evidence="7">
    <location>
        <begin position="326"/>
        <end position="498"/>
    </location>
</feature>
<dbReference type="GO" id="GO:0070478">
    <property type="term" value="P:nuclear-transcribed mRNA catabolic process, 3'-5' exonucleolytic nonsense-mediated decay"/>
    <property type="evidence" value="ECO:0007669"/>
    <property type="project" value="TreeGrafter"/>
</dbReference>
<keyword evidence="3 8" id="KW-0347">Helicase</keyword>
<dbReference type="InterPro" id="IPR050699">
    <property type="entry name" value="RNA-DNA_Helicase"/>
</dbReference>
<dbReference type="EMBL" id="SOHE01000036">
    <property type="protein sequence ID" value="TFD51573.1"/>
    <property type="molecule type" value="Genomic_DNA"/>
</dbReference>
<dbReference type="Pfam" id="PF00270">
    <property type="entry name" value="DEAD"/>
    <property type="match status" value="1"/>
</dbReference>
<dbReference type="InterPro" id="IPR012961">
    <property type="entry name" value="Ski2/MTR4_C"/>
</dbReference>
<organism evidence="8 9">
    <name type="scientific">Cryobacterium frigoriphilum</name>
    <dbReference type="NCBI Taxonomy" id="1259150"/>
    <lineage>
        <taxon>Bacteria</taxon>
        <taxon>Bacillati</taxon>
        <taxon>Actinomycetota</taxon>
        <taxon>Actinomycetes</taxon>
        <taxon>Micrococcales</taxon>
        <taxon>Microbacteriaceae</taxon>
        <taxon>Cryobacterium</taxon>
    </lineage>
</organism>
<dbReference type="CDD" id="cd18795">
    <property type="entry name" value="SF2_C_Ski2"/>
    <property type="match status" value="1"/>
</dbReference>
<feature type="compositionally biased region" description="Gly residues" evidence="5">
    <location>
        <begin position="254"/>
        <end position="273"/>
    </location>
</feature>
<dbReference type="SUPFAM" id="SSF52540">
    <property type="entry name" value="P-loop containing nucleoside triphosphate hydrolases"/>
    <property type="match status" value="1"/>
</dbReference>
<dbReference type="PROSITE" id="PS51194">
    <property type="entry name" value="HELICASE_CTER"/>
    <property type="match status" value="1"/>
</dbReference>
<dbReference type="Gene3D" id="3.40.50.300">
    <property type="entry name" value="P-loop containing nucleotide triphosphate hydrolases"/>
    <property type="match status" value="2"/>
</dbReference>
<evidence type="ECO:0000313" key="8">
    <source>
        <dbReference type="EMBL" id="TFD51573.1"/>
    </source>
</evidence>
<sequence length="828" mass="92070">MTHTQSPAGTKSPAEQFAAARARAVQPKLQQWRSGLRFDLDPFQVEACASLEDGHSVLVAAPTGAGKTIVAEFAIYLAMQTPAAKVFYTAPMKALSNQKFQEFVAEYGPDQVGLLTGDTNVNAQARIVVMTTEVLRNMLYADSDLLTNLAFVVMDEVHYLADRFRGAVWEEVIIHLPEPVRMVSLSATVSNAEEFGDWLQAVRGDTDVIVSEERPVPLEQHVLVKSNMLDLFDSSALAASHRVNPELVRLSQAGGRGTGTRSGGGQSGRGRNGGGRDYRGGPPQRSQFDAGRMDRGEIVRMLHGKHLLPAIFFIFSRVGCDQAVRQVLRAGVRLTDEREREEIRHIVDERCRTLLDEDLGVLGYFEWLDGLERGVAAHHAGLLPAFKEVVEELFQKKLVKAVFATETLALGINMPARTVVLDKLEKFNGEARVPITPGEYTQLTGRAGRRGIDTLGHSVIQWQQGLDPQAVASLASKRTYPLNSSFKPTYNMAVNLLDQFGRERTREVLESSFAQFQADRAVVDLARTVRKQEQSLAGFAEAMTCHLGDFSDYSGIRRRLSAVEREGSKADPANRGEREKRQRELVSLKKRMKAHSCHHCPDREQHARWAERWWKLKQQTDVLSQQINTRTGAIARVFDRVTDVLLGYGYLEQNAAGLVVLSESGRILRRIYAERDLLVAESLRRGLWNDLDAAGLAAMACALIFEPRREEGLIDPRYLPKGAFRPALDETQELWSRIDDLERDHHLPGSNPLAVGLSLAMWQWARGASLSDVLYEAEMAAGDFVRWTKQTIDLLDQLSVVGDGHVGRTAREAMDAVRRGIVAYSSVA</sequence>
<name>A0A4V3IRE8_9MICO</name>
<dbReference type="SMART" id="SM01142">
    <property type="entry name" value="DSHCT"/>
    <property type="match status" value="1"/>
</dbReference>
<dbReference type="GO" id="GO:0055087">
    <property type="term" value="C:Ski complex"/>
    <property type="evidence" value="ECO:0007669"/>
    <property type="project" value="TreeGrafter"/>
</dbReference>
<dbReference type="GO" id="GO:0004386">
    <property type="term" value="F:helicase activity"/>
    <property type="evidence" value="ECO:0007669"/>
    <property type="project" value="UniProtKB-KW"/>
</dbReference>
<feature type="domain" description="Helicase ATP-binding" evidence="6">
    <location>
        <begin position="48"/>
        <end position="207"/>
    </location>
</feature>